<accession>A0A367KPP2</accession>
<dbReference type="Gene3D" id="2.120.10.30">
    <property type="entry name" value="TolB, C-terminal domain"/>
    <property type="match status" value="1"/>
</dbReference>
<dbReference type="InterPro" id="IPR011042">
    <property type="entry name" value="6-blade_b-propeller_TolB-like"/>
</dbReference>
<gene>
    <name evidence="4" type="ORF">CU098_011037</name>
</gene>
<dbReference type="Proteomes" id="UP000253551">
    <property type="component" value="Unassembled WGS sequence"/>
</dbReference>
<evidence type="ECO:0000256" key="1">
    <source>
        <dbReference type="SAM" id="Coils"/>
    </source>
</evidence>
<feature type="domain" description="Pyrroloquinoline quinone-dependent pyranose dehydrogenase beta-propeller" evidence="3">
    <location>
        <begin position="89"/>
        <end position="478"/>
    </location>
</feature>
<evidence type="ECO:0000313" key="5">
    <source>
        <dbReference type="Proteomes" id="UP000253551"/>
    </source>
</evidence>
<sequence length="500" mass="54960">MKNTLILFLLAFCVTLALAKQTQQELEEAELKASQEEDERVKAAGALLVGSSGILVPDASADKPMILDNKKDQPLCKPDTTLSSSRPLKVMDGFELTVLVNSIPNPHKIMIDKANHVLVISPGNGVYSVRMDDCSNASVEKILDSQTMDQPIGQSMAIFGGHLYVTTTNSIYQFPYSDGQHSSLLEGRLVMTNIQSDAIDIAVDPFGHAFVSRSVGEIHDKLDAFHGIIKKFNLKLIPQHGFDYERHGEMHAYGTNTYGSMGFDTQARLWGLNGLSSSEITRDDINLAANGLAEELNLYEFSKMNYGFPYCMTEYNLAEVSASAAKGLGGQWAHPIFMNDSVSLDDYCQQEVNNKPPSVPLAPNSLAVSVHFYLGTFCSMGDSTTMGTSVGLPCNWTDTPILANHGIDGQPAGHNVVRLPFDDLGHKPRWDKEPEVILEQAEPCNDNECLSPNGLAVDKYGRLFVTSDKTNEILVVSRIYSERAIHMLTDKYEEEAERIG</sequence>
<keyword evidence="5" id="KW-1185">Reference proteome</keyword>
<dbReference type="OrthoDB" id="507128at2759"/>
<evidence type="ECO:0000313" key="4">
    <source>
        <dbReference type="EMBL" id="RCI04166.1"/>
    </source>
</evidence>
<dbReference type="STRING" id="4846.A0A367KPP2"/>
<dbReference type="InterPro" id="IPR054539">
    <property type="entry name" value="Beta-prop_PDH"/>
</dbReference>
<feature type="chain" id="PRO_5017050995" description="Pyrroloquinoline quinone-dependent pyranose dehydrogenase beta-propeller domain-containing protein" evidence="2">
    <location>
        <begin position="20"/>
        <end position="500"/>
    </location>
</feature>
<dbReference type="AlphaFoldDB" id="A0A367KPP2"/>
<evidence type="ECO:0000256" key="2">
    <source>
        <dbReference type="SAM" id="SignalP"/>
    </source>
</evidence>
<proteinExistence type="predicted"/>
<comment type="caution">
    <text evidence="4">The sequence shown here is derived from an EMBL/GenBank/DDBJ whole genome shotgun (WGS) entry which is preliminary data.</text>
</comment>
<name>A0A367KPP2_RHIST</name>
<feature type="signal peptide" evidence="2">
    <location>
        <begin position="1"/>
        <end position="19"/>
    </location>
</feature>
<reference evidence="4 5" key="1">
    <citation type="journal article" date="2018" name="G3 (Bethesda)">
        <title>Phylogenetic and Phylogenomic Definition of Rhizopus Species.</title>
        <authorList>
            <person name="Gryganskyi A.P."/>
            <person name="Golan J."/>
            <person name="Dolatabadi S."/>
            <person name="Mondo S."/>
            <person name="Robb S."/>
            <person name="Idnurm A."/>
            <person name="Muszewska A."/>
            <person name="Steczkiewicz K."/>
            <person name="Masonjones S."/>
            <person name="Liao H.L."/>
            <person name="Gajdeczka M.T."/>
            <person name="Anike F."/>
            <person name="Vuek A."/>
            <person name="Anishchenko I.M."/>
            <person name="Voigt K."/>
            <person name="de Hoog G.S."/>
            <person name="Smith M.E."/>
            <person name="Heitman J."/>
            <person name="Vilgalys R."/>
            <person name="Stajich J.E."/>
        </authorList>
    </citation>
    <scope>NUCLEOTIDE SEQUENCE [LARGE SCALE GENOMIC DNA]</scope>
    <source>
        <strain evidence="4 5">LSU 92-RS-03</strain>
    </source>
</reference>
<protein>
    <recommendedName>
        <fullName evidence="3">Pyrroloquinoline quinone-dependent pyranose dehydrogenase beta-propeller domain-containing protein</fullName>
    </recommendedName>
</protein>
<keyword evidence="2" id="KW-0732">Signal</keyword>
<evidence type="ECO:0000259" key="3">
    <source>
        <dbReference type="Pfam" id="PF22807"/>
    </source>
</evidence>
<dbReference type="EMBL" id="PJQM01000766">
    <property type="protein sequence ID" value="RCI04166.1"/>
    <property type="molecule type" value="Genomic_DNA"/>
</dbReference>
<organism evidence="4 5">
    <name type="scientific">Rhizopus stolonifer</name>
    <name type="common">Rhizopus nigricans</name>
    <dbReference type="NCBI Taxonomy" id="4846"/>
    <lineage>
        <taxon>Eukaryota</taxon>
        <taxon>Fungi</taxon>
        <taxon>Fungi incertae sedis</taxon>
        <taxon>Mucoromycota</taxon>
        <taxon>Mucoromycotina</taxon>
        <taxon>Mucoromycetes</taxon>
        <taxon>Mucorales</taxon>
        <taxon>Mucorineae</taxon>
        <taxon>Rhizopodaceae</taxon>
        <taxon>Rhizopus</taxon>
    </lineage>
</organism>
<dbReference type="SUPFAM" id="SSF101898">
    <property type="entry name" value="NHL repeat"/>
    <property type="match status" value="1"/>
</dbReference>
<dbReference type="Pfam" id="PF22807">
    <property type="entry name" value="TrAA12"/>
    <property type="match status" value="1"/>
</dbReference>
<feature type="coiled-coil region" evidence="1">
    <location>
        <begin position="19"/>
        <end position="46"/>
    </location>
</feature>
<keyword evidence="1" id="KW-0175">Coiled coil</keyword>